<dbReference type="PANTHER" id="PTHR45721:SF12">
    <property type="entry name" value="INTERMEDIATE FILAMENT PROTEIN IFA-1"/>
    <property type="match status" value="1"/>
</dbReference>
<evidence type="ECO:0000256" key="3">
    <source>
        <dbReference type="SAM" id="MobiDB-lite"/>
    </source>
</evidence>
<keyword evidence="6" id="KW-1185">Reference proteome</keyword>
<feature type="region of interest" description="Disordered" evidence="3">
    <location>
        <begin position="415"/>
        <end position="491"/>
    </location>
</feature>
<dbReference type="EMBL" id="CAJNOQ010003612">
    <property type="protein sequence ID" value="CAF1021072.1"/>
    <property type="molecule type" value="Genomic_DNA"/>
</dbReference>
<feature type="compositionally biased region" description="Low complexity" evidence="3">
    <location>
        <begin position="435"/>
        <end position="445"/>
    </location>
</feature>
<protein>
    <submittedName>
        <fullName evidence="4">Uncharacterized protein</fullName>
    </submittedName>
</protein>
<name>A0A814I9V2_9BILA</name>
<feature type="compositionally biased region" description="Polar residues" evidence="3">
    <location>
        <begin position="455"/>
        <end position="491"/>
    </location>
</feature>
<evidence type="ECO:0000256" key="2">
    <source>
        <dbReference type="SAM" id="Coils"/>
    </source>
</evidence>
<evidence type="ECO:0000256" key="1">
    <source>
        <dbReference type="ARBA" id="ARBA00023054"/>
    </source>
</evidence>
<evidence type="ECO:0000313" key="6">
    <source>
        <dbReference type="Proteomes" id="UP000663829"/>
    </source>
</evidence>
<dbReference type="EMBL" id="CAJOBC010003612">
    <property type="protein sequence ID" value="CAF3792492.1"/>
    <property type="molecule type" value="Genomic_DNA"/>
</dbReference>
<evidence type="ECO:0000313" key="5">
    <source>
        <dbReference type="EMBL" id="CAF3792492.1"/>
    </source>
</evidence>
<organism evidence="4 6">
    <name type="scientific">Didymodactylos carnosus</name>
    <dbReference type="NCBI Taxonomy" id="1234261"/>
    <lineage>
        <taxon>Eukaryota</taxon>
        <taxon>Metazoa</taxon>
        <taxon>Spiralia</taxon>
        <taxon>Gnathifera</taxon>
        <taxon>Rotifera</taxon>
        <taxon>Eurotatoria</taxon>
        <taxon>Bdelloidea</taxon>
        <taxon>Philodinida</taxon>
        <taxon>Philodinidae</taxon>
        <taxon>Didymodactylos</taxon>
    </lineage>
</organism>
<accession>A0A814I9V2</accession>
<feature type="compositionally biased region" description="Polar residues" evidence="3">
    <location>
        <begin position="421"/>
        <end position="434"/>
    </location>
</feature>
<sequence length="491" mass="57693">MHKKCIFTIDFKFYIIIKVPGYVIAKDMTQWEAVEEQLLSSQIDDYVNRAERSRLSYNQQTDEFRQLNHDFQAYLGDIRTIDDENQEKTAKIEHLRNEYISTIENLLRKLPGDFHVNSTILNDAVLDRYRLKSKVKRLQMEKDEFKKRIGFLVQNDKDQQKMLTNLVKQERFVKQEFSKLNEQMKSIMMYVENEKQQNRQAMEKVDSLLVQLEKSSIDKAKTQYEIQTLKEEIKLMQTAKEFLSEERETIIGVQAEANEFMLSRLNDSILRIRDDFSILNQSQLKQSENEYKQMLQVVEESINANIDDDSNDILMSQRRQSELEELHQETSQAQQELLTLNNYNQALSDRVNQMEMDLLTVQDEHLKSLQEKDLEVERNKNELQQLYEKLNNLAEYDKNLKFELTLYRGVLESEYRRRQQPSKQQTTRTRVSFGTNDNNNNNTTNESTPPLLRPTSISSKSTTVPVTIGSGSSRLTKITDQLSTTESPTGQ</sequence>
<evidence type="ECO:0000313" key="4">
    <source>
        <dbReference type="EMBL" id="CAF1021072.1"/>
    </source>
</evidence>
<dbReference type="GO" id="GO:0006998">
    <property type="term" value="P:nuclear envelope organization"/>
    <property type="evidence" value="ECO:0007669"/>
    <property type="project" value="TreeGrafter"/>
</dbReference>
<dbReference type="Proteomes" id="UP000681722">
    <property type="component" value="Unassembled WGS sequence"/>
</dbReference>
<dbReference type="GO" id="GO:0051664">
    <property type="term" value="P:nuclear pore localization"/>
    <property type="evidence" value="ECO:0007669"/>
    <property type="project" value="TreeGrafter"/>
</dbReference>
<dbReference type="GO" id="GO:0005200">
    <property type="term" value="F:structural constituent of cytoskeleton"/>
    <property type="evidence" value="ECO:0007669"/>
    <property type="project" value="TreeGrafter"/>
</dbReference>
<comment type="caution">
    <text evidence="4">The sequence shown here is derived from an EMBL/GenBank/DDBJ whole genome shotgun (WGS) entry which is preliminary data.</text>
</comment>
<gene>
    <name evidence="4" type="ORF">GPM918_LOCUS14783</name>
    <name evidence="5" type="ORF">SRO942_LOCUS14783</name>
</gene>
<dbReference type="OrthoDB" id="10041510at2759"/>
<feature type="coiled-coil region" evidence="2">
    <location>
        <begin position="128"/>
        <end position="155"/>
    </location>
</feature>
<feature type="coiled-coil region" evidence="2">
    <location>
        <begin position="191"/>
        <end position="246"/>
    </location>
</feature>
<keyword evidence="1 2" id="KW-0175">Coiled coil</keyword>
<dbReference type="PANTHER" id="PTHR45721">
    <property type="entry name" value="LAMIN DM0-RELATED"/>
    <property type="match status" value="1"/>
</dbReference>
<dbReference type="Proteomes" id="UP000663829">
    <property type="component" value="Unassembled WGS sequence"/>
</dbReference>
<dbReference type="AlphaFoldDB" id="A0A814I9V2"/>
<dbReference type="GO" id="GO:0031507">
    <property type="term" value="P:heterochromatin formation"/>
    <property type="evidence" value="ECO:0007669"/>
    <property type="project" value="TreeGrafter"/>
</dbReference>
<dbReference type="GO" id="GO:0005652">
    <property type="term" value="C:nuclear lamina"/>
    <property type="evidence" value="ECO:0007669"/>
    <property type="project" value="TreeGrafter"/>
</dbReference>
<proteinExistence type="predicted"/>
<feature type="coiled-coil region" evidence="2">
    <location>
        <begin position="284"/>
        <end position="396"/>
    </location>
</feature>
<reference evidence="4" key="1">
    <citation type="submission" date="2021-02" db="EMBL/GenBank/DDBJ databases">
        <authorList>
            <person name="Nowell W R."/>
        </authorList>
    </citation>
    <scope>NUCLEOTIDE SEQUENCE</scope>
</reference>
<dbReference type="GO" id="GO:0090435">
    <property type="term" value="P:protein localization to nuclear envelope"/>
    <property type="evidence" value="ECO:0007669"/>
    <property type="project" value="TreeGrafter"/>
</dbReference>
<dbReference type="GO" id="GO:0007097">
    <property type="term" value="P:nuclear migration"/>
    <property type="evidence" value="ECO:0007669"/>
    <property type="project" value="TreeGrafter"/>
</dbReference>